<dbReference type="OrthoDB" id="5789759at2759"/>
<evidence type="ECO:0000313" key="14">
    <source>
        <dbReference type="EMBL" id="VDD94226.1"/>
    </source>
</evidence>
<dbReference type="PRINTS" id="PR00047">
    <property type="entry name" value="STROIDFINGER"/>
</dbReference>
<keyword evidence="8 11" id="KW-0804">Transcription</keyword>
<gene>
    <name evidence="14" type="ORF">EVEC_LOCUS8977</name>
</gene>
<evidence type="ECO:0000256" key="1">
    <source>
        <dbReference type="ARBA" id="ARBA00004123"/>
    </source>
</evidence>
<dbReference type="AlphaFoldDB" id="A0A0N4VFP1"/>
<evidence type="ECO:0000256" key="2">
    <source>
        <dbReference type="ARBA" id="ARBA00005993"/>
    </source>
</evidence>
<keyword evidence="9 11" id="KW-0675">Receptor</keyword>
<evidence type="ECO:0000256" key="11">
    <source>
        <dbReference type="RuleBase" id="RU004334"/>
    </source>
</evidence>
<dbReference type="Pfam" id="PF00104">
    <property type="entry name" value="Hormone_recep"/>
    <property type="match status" value="1"/>
</dbReference>
<reference evidence="16" key="1">
    <citation type="submission" date="2017-02" db="UniProtKB">
        <authorList>
            <consortium name="WormBaseParasite"/>
        </authorList>
    </citation>
    <scope>IDENTIFICATION</scope>
</reference>
<dbReference type="InterPro" id="IPR013088">
    <property type="entry name" value="Znf_NHR/GATA"/>
</dbReference>
<dbReference type="PROSITE" id="PS51257">
    <property type="entry name" value="PROKAR_LIPOPROTEIN"/>
    <property type="match status" value="1"/>
</dbReference>
<dbReference type="PANTHER" id="PTHR45680">
    <property type="entry name" value="NUCLEAR HORMONE RECEPTOR FAMILY"/>
    <property type="match status" value="1"/>
</dbReference>
<name>A0A0N4VFP1_ENTVE</name>
<evidence type="ECO:0000259" key="13">
    <source>
        <dbReference type="PROSITE" id="PS51843"/>
    </source>
</evidence>
<dbReference type="InterPro" id="IPR051152">
    <property type="entry name" value="C.elegans_Orphan_NR"/>
</dbReference>
<dbReference type="CDD" id="cd06960">
    <property type="entry name" value="NR_DBD_HNF4A"/>
    <property type="match status" value="1"/>
</dbReference>
<keyword evidence="5 11" id="KW-0862">Zinc</keyword>
<keyword evidence="15" id="KW-1185">Reference proteome</keyword>
<dbReference type="PROSITE" id="PS00031">
    <property type="entry name" value="NUCLEAR_REC_DBD_1"/>
    <property type="match status" value="1"/>
</dbReference>
<feature type="domain" description="NR LBD" evidence="13">
    <location>
        <begin position="143"/>
        <end position="429"/>
    </location>
</feature>
<dbReference type="Gene3D" id="3.30.50.10">
    <property type="entry name" value="Erythroid Transcription Factor GATA-1, subunit A"/>
    <property type="match status" value="1"/>
</dbReference>
<dbReference type="Proteomes" id="UP000274131">
    <property type="component" value="Unassembled WGS sequence"/>
</dbReference>
<dbReference type="SMART" id="SM00430">
    <property type="entry name" value="HOLI"/>
    <property type="match status" value="1"/>
</dbReference>
<dbReference type="Pfam" id="PF00105">
    <property type="entry name" value="zf-C4"/>
    <property type="match status" value="1"/>
</dbReference>
<dbReference type="SUPFAM" id="SSF48508">
    <property type="entry name" value="Nuclear receptor ligand-binding domain"/>
    <property type="match status" value="1"/>
</dbReference>
<dbReference type="SMART" id="SM00399">
    <property type="entry name" value="ZnF_C4"/>
    <property type="match status" value="1"/>
</dbReference>
<evidence type="ECO:0000256" key="5">
    <source>
        <dbReference type="ARBA" id="ARBA00022833"/>
    </source>
</evidence>
<accession>A0A0N4VFP1</accession>
<evidence type="ECO:0000256" key="7">
    <source>
        <dbReference type="ARBA" id="ARBA00023125"/>
    </source>
</evidence>
<evidence type="ECO:0000256" key="9">
    <source>
        <dbReference type="ARBA" id="ARBA00023170"/>
    </source>
</evidence>
<evidence type="ECO:0000256" key="8">
    <source>
        <dbReference type="ARBA" id="ARBA00023163"/>
    </source>
</evidence>
<reference evidence="14 15" key="2">
    <citation type="submission" date="2018-10" db="EMBL/GenBank/DDBJ databases">
        <authorList>
            <consortium name="Pathogen Informatics"/>
        </authorList>
    </citation>
    <scope>NUCLEOTIDE SEQUENCE [LARGE SCALE GENOMIC DNA]</scope>
</reference>
<evidence type="ECO:0000256" key="10">
    <source>
        <dbReference type="ARBA" id="ARBA00023242"/>
    </source>
</evidence>
<dbReference type="GO" id="GO:0005634">
    <property type="term" value="C:nucleus"/>
    <property type="evidence" value="ECO:0007669"/>
    <property type="project" value="UniProtKB-SubCell"/>
</dbReference>
<dbReference type="WBParaSite" id="EVEC_0000956701-mRNA-1">
    <property type="protein sequence ID" value="EVEC_0000956701-mRNA-1"/>
    <property type="gene ID" value="EVEC_0000956701"/>
</dbReference>
<dbReference type="PANTHER" id="PTHR45680:SF23">
    <property type="entry name" value="NUCLEAR HORMONE RECEPTOR FAMILY"/>
    <property type="match status" value="1"/>
</dbReference>
<evidence type="ECO:0000313" key="16">
    <source>
        <dbReference type="WBParaSite" id="EVEC_0000956701-mRNA-1"/>
    </source>
</evidence>
<keyword evidence="10 11" id="KW-0539">Nucleus</keyword>
<dbReference type="Gene3D" id="1.10.565.10">
    <property type="entry name" value="Retinoid X Receptor"/>
    <property type="match status" value="1"/>
</dbReference>
<dbReference type="PROSITE" id="PS51030">
    <property type="entry name" value="NUCLEAR_REC_DBD_2"/>
    <property type="match status" value="1"/>
</dbReference>
<dbReference type="GO" id="GO:0008270">
    <property type="term" value="F:zinc ion binding"/>
    <property type="evidence" value="ECO:0007669"/>
    <property type="project" value="UniProtKB-KW"/>
</dbReference>
<comment type="subcellular location">
    <subcellularLocation>
        <location evidence="1 11">Nucleus</location>
    </subcellularLocation>
</comment>
<dbReference type="GO" id="GO:0003700">
    <property type="term" value="F:DNA-binding transcription factor activity"/>
    <property type="evidence" value="ECO:0007669"/>
    <property type="project" value="InterPro"/>
</dbReference>
<proteinExistence type="inferred from homology"/>
<dbReference type="InterPro" id="IPR049636">
    <property type="entry name" value="HNF4-like_DBD"/>
</dbReference>
<evidence type="ECO:0000256" key="4">
    <source>
        <dbReference type="ARBA" id="ARBA00022771"/>
    </source>
</evidence>
<evidence type="ECO:0000256" key="3">
    <source>
        <dbReference type="ARBA" id="ARBA00022723"/>
    </source>
</evidence>
<keyword evidence="7 11" id="KW-0238">DNA-binding</keyword>
<evidence type="ECO:0000259" key="12">
    <source>
        <dbReference type="PROSITE" id="PS51030"/>
    </source>
</evidence>
<dbReference type="EMBL" id="UXUI01009730">
    <property type="protein sequence ID" value="VDD94226.1"/>
    <property type="molecule type" value="Genomic_DNA"/>
</dbReference>
<dbReference type="InterPro" id="IPR000536">
    <property type="entry name" value="Nucl_hrmn_rcpt_lig-bd"/>
</dbReference>
<dbReference type="STRING" id="51028.A0A0N4VFP1"/>
<evidence type="ECO:0000313" key="15">
    <source>
        <dbReference type="Proteomes" id="UP000274131"/>
    </source>
</evidence>
<dbReference type="SUPFAM" id="SSF57716">
    <property type="entry name" value="Glucocorticoid receptor-like (DNA-binding domain)"/>
    <property type="match status" value="1"/>
</dbReference>
<feature type="domain" description="Nuclear receptor" evidence="12">
    <location>
        <begin position="6"/>
        <end position="81"/>
    </location>
</feature>
<dbReference type="PROSITE" id="PS51843">
    <property type="entry name" value="NR_LBD"/>
    <property type="match status" value="1"/>
</dbReference>
<evidence type="ECO:0000256" key="6">
    <source>
        <dbReference type="ARBA" id="ARBA00023015"/>
    </source>
</evidence>
<dbReference type="InterPro" id="IPR035500">
    <property type="entry name" value="NHR-like_dom_sf"/>
</dbReference>
<keyword evidence="4 11" id="KW-0863">Zinc-finger</keyword>
<sequence>MKKKVDGRCQICYDTGHGYHFGVIACRACAAFFRRTIALNLNYKCRFEERCVINKSVRCMCRKCRLSKCLKMGMKSEAVQLNRDPIGHVSHRERSTVIVQSSPSSSFVPQTTIPGSAAMSVEEFDVKINEIFEGYRFCQNTNPGPSILDEMIRAYHEIDFQRSYIHDDSAITEASGPETEEQQNERMRKNLKIFRKIMFNEVQLSANMVAHFYPFMELPPNQRVCINSCCRSCCIMLLFKRFWPRFLRIERAYATYVKLGSDVTDERTVFYNGRVAHKHAFISAISQISKLSLNQLKSLLSLSQETTWSFVRTPLKMLKPTEFEFIAMCGYLLWTPPGNILLKDLPCVKGLEVSTVQKCKEARERIFSALHRYYTDVLSLPAYAGRLAECMALLSGVEVSVSLWKEDLMILDLFDLCKLDANLFDFTKF</sequence>
<keyword evidence="6 11" id="KW-0805">Transcription regulation</keyword>
<dbReference type="InterPro" id="IPR001628">
    <property type="entry name" value="Znf_hrmn_rcpt"/>
</dbReference>
<comment type="similarity">
    <text evidence="2 11">Belongs to the nuclear hormone receptor family.</text>
</comment>
<organism evidence="16">
    <name type="scientific">Enterobius vermicularis</name>
    <name type="common">Human pinworm</name>
    <dbReference type="NCBI Taxonomy" id="51028"/>
    <lineage>
        <taxon>Eukaryota</taxon>
        <taxon>Metazoa</taxon>
        <taxon>Ecdysozoa</taxon>
        <taxon>Nematoda</taxon>
        <taxon>Chromadorea</taxon>
        <taxon>Rhabditida</taxon>
        <taxon>Spirurina</taxon>
        <taxon>Oxyuridomorpha</taxon>
        <taxon>Oxyuroidea</taxon>
        <taxon>Oxyuridae</taxon>
        <taxon>Enterobius</taxon>
    </lineage>
</organism>
<keyword evidence="3 11" id="KW-0479">Metal-binding</keyword>
<dbReference type="GO" id="GO:0000978">
    <property type="term" value="F:RNA polymerase II cis-regulatory region sequence-specific DNA binding"/>
    <property type="evidence" value="ECO:0007669"/>
    <property type="project" value="InterPro"/>
</dbReference>
<dbReference type="FunFam" id="3.30.50.10:FF:000030">
    <property type="entry name" value="Nuclear Hormone Receptor family"/>
    <property type="match status" value="1"/>
</dbReference>
<protein>
    <submittedName>
        <fullName evidence="16">Nuclear receptor domain-containing protein</fullName>
    </submittedName>
</protein>